<proteinExistence type="predicted"/>
<dbReference type="InterPro" id="IPR019109">
    <property type="entry name" value="MamF_MmsF"/>
</dbReference>
<sequence length="104" mass="11549">METNKILSSLSYFSIFFAGFVFPLVVFFVSTDKEVKGHAMKALISHIIPIIGVPFLLLSIFFDIGVIATGSGIPFFLISSIAIYLIFVMIIVIWNVYKGVKVLL</sequence>
<keyword evidence="4 5" id="KW-0472">Membrane</keyword>
<organism evidence="6 7">
    <name type="scientific">Bacillus spongiae</name>
    <dbReference type="NCBI Taxonomy" id="2683610"/>
    <lineage>
        <taxon>Bacteria</taxon>
        <taxon>Bacillati</taxon>
        <taxon>Bacillota</taxon>
        <taxon>Bacilli</taxon>
        <taxon>Bacillales</taxon>
        <taxon>Bacillaceae</taxon>
        <taxon>Bacillus</taxon>
    </lineage>
</organism>
<reference evidence="6 7" key="1">
    <citation type="journal article" date="2018" name="J. Microbiol.">
        <title>Bacillus spongiae sp. nov., isolated from sponge of Jeju Island.</title>
        <authorList>
            <person name="Lee G.E."/>
            <person name="Im W.T."/>
            <person name="Park J.S."/>
        </authorList>
    </citation>
    <scope>NUCLEOTIDE SEQUENCE [LARGE SCALE GENOMIC DNA]</scope>
    <source>
        <strain evidence="6 7">135PIL107-10</strain>
    </source>
</reference>
<dbReference type="Proteomes" id="UP001312865">
    <property type="component" value="Unassembled WGS sequence"/>
</dbReference>
<gene>
    <name evidence="6" type="ORF">WAK64_11370</name>
</gene>
<evidence type="ECO:0000256" key="1">
    <source>
        <dbReference type="ARBA" id="ARBA00004141"/>
    </source>
</evidence>
<keyword evidence="3 5" id="KW-1133">Transmembrane helix</keyword>
<dbReference type="Pfam" id="PF09685">
    <property type="entry name" value="MamF_MmsF"/>
    <property type="match status" value="1"/>
</dbReference>
<protein>
    <submittedName>
        <fullName evidence="6">DUF4870 domain-containing protein</fullName>
    </submittedName>
</protein>
<keyword evidence="2 5" id="KW-0812">Transmembrane</keyword>
<name>A0ABU8HE58_9BACI</name>
<comment type="caution">
    <text evidence="6">The sequence shown here is derived from an EMBL/GenBank/DDBJ whole genome shotgun (WGS) entry which is preliminary data.</text>
</comment>
<feature type="transmembrane region" description="Helical" evidence="5">
    <location>
        <begin position="43"/>
        <end position="67"/>
    </location>
</feature>
<evidence type="ECO:0000313" key="7">
    <source>
        <dbReference type="Proteomes" id="UP001312865"/>
    </source>
</evidence>
<keyword evidence="7" id="KW-1185">Reference proteome</keyword>
<dbReference type="EMBL" id="JBBAXC010000008">
    <property type="protein sequence ID" value="MEI5907656.1"/>
    <property type="molecule type" value="Genomic_DNA"/>
</dbReference>
<evidence type="ECO:0000313" key="6">
    <source>
        <dbReference type="EMBL" id="MEI5907656.1"/>
    </source>
</evidence>
<accession>A0ABU8HE58</accession>
<evidence type="ECO:0000256" key="2">
    <source>
        <dbReference type="ARBA" id="ARBA00022692"/>
    </source>
</evidence>
<evidence type="ECO:0000256" key="4">
    <source>
        <dbReference type="ARBA" id="ARBA00023136"/>
    </source>
</evidence>
<comment type="subcellular location">
    <subcellularLocation>
        <location evidence="1">Membrane</location>
        <topology evidence="1">Multi-pass membrane protein</topology>
    </subcellularLocation>
</comment>
<feature type="transmembrane region" description="Helical" evidence="5">
    <location>
        <begin position="73"/>
        <end position="97"/>
    </location>
</feature>
<evidence type="ECO:0000256" key="3">
    <source>
        <dbReference type="ARBA" id="ARBA00022989"/>
    </source>
</evidence>
<feature type="transmembrane region" description="Helical" evidence="5">
    <location>
        <begin position="12"/>
        <end position="31"/>
    </location>
</feature>
<dbReference type="RefSeq" id="WP_336587096.1">
    <property type="nucleotide sequence ID" value="NZ_JBBAXC010000008.1"/>
</dbReference>
<evidence type="ECO:0000256" key="5">
    <source>
        <dbReference type="SAM" id="Phobius"/>
    </source>
</evidence>